<reference evidence="2" key="1">
    <citation type="journal article" date="2021" name="IMA Fungus">
        <title>Genomic characterization of three marine fungi, including Emericellopsis atlantica sp. nov. with signatures of a generalist lifestyle and marine biomass degradation.</title>
        <authorList>
            <person name="Hagestad O.C."/>
            <person name="Hou L."/>
            <person name="Andersen J.H."/>
            <person name="Hansen E.H."/>
            <person name="Altermark B."/>
            <person name="Li C."/>
            <person name="Kuhnert E."/>
            <person name="Cox R.J."/>
            <person name="Crous P.W."/>
            <person name="Spatafora J.W."/>
            <person name="Lail K."/>
            <person name="Amirebrahimi M."/>
            <person name="Lipzen A."/>
            <person name="Pangilinan J."/>
            <person name="Andreopoulos W."/>
            <person name="Hayes R.D."/>
            <person name="Ng V."/>
            <person name="Grigoriev I.V."/>
            <person name="Jackson S.A."/>
            <person name="Sutton T.D.S."/>
            <person name="Dobson A.D.W."/>
            <person name="Rama T."/>
        </authorList>
    </citation>
    <scope>NUCLEOTIDE SEQUENCE</scope>
    <source>
        <strain evidence="2">TRa018bII</strain>
    </source>
</reference>
<protein>
    <recommendedName>
        <fullName evidence="4">Secreted protein</fullName>
    </recommendedName>
</protein>
<sequence>MHVLALLAYCTLTCLRLFTFPGGASGVFHARTSVASVRYIDMSKTIHFFQAALVDMFQSASGGACGGIYLLALPAYCTPARPRPLTFSRRGSCSDAIRPRMLVREVCTQVCFIFCAIKRSSCNSCGGK</sequence>
<accession>A0A9P8C7G0</accession>
<keyword evidence="3" id="KW-1185">Reference proteome</keyword>
<dbReference type="EMBL" id="MU251411">
    <property type="protein sequence ID" value="KAG9236247.1"/>
    <property type="molecule type" value="Genomic_DNA"/>
</dbReference>
<feature type="chain" id="PRO_5040266905" description="Secreted protein" evidence="1">
    <location>
        <begin position="27"/>
        <end position="128"/>
    </location>
</feature>
<evidence type="ECO:0000313" key="3">
    <source>
        <dbReference type="Proteomes" id="UP000824998"/>
    </source>
</evidence>
<keyword evidence="1" id="KW-0732">Signal</keyword>
<evidence type="ECO:0000256" key="1">
    <source>
        <dbReference type="SAM" id="SignalP"/>
    </source>
</evidence>
<feature type="signal peptide" evidence="1">
    <location>
        <begin position="1"/>
        <end position="26"/>
    </location>
</feature>
<gene>
    <name evidence="2" type="ORF">BJ875DRAFT_235305</name>
</gene>
<dbReference type="Proteomes" id="UP000824998">
    <property type="component" value="Unassembled WGS sequence"/>
</dbReference>
<evidence type="ECO:0008006" key="4">
    <source>
        <dbReference type="Google" id="ProtNLM"/>
    </source>
</evidence>
<dbReference type="AlphaFoldDB" id="A0A9P8C7G0"/>
<proteinExistence type="predicted"/>
<organism evidence="2 3">
    <name type="scientific">Amylocarpus encephaloides</name>
    <dbReference type="NCBI Taxonomy" id="45428"/>
    <lineage>
        <taxon>Eukaryota</taxon>
        <taxon>Fungi</taxon>
        <taxon>Dikarya</taxon>
        <taxon>Ascomycota</taxon>
        <taxon>Pezizomycotina</taxon>
        <taxon>Leotiomycetes</taxon>
        <taxon>Helotiales</taxon>
        <taxon>Helotiales incertae sedis</taxon>
        <taxon>Amylocarpus</taxon>
    </lineage>
</organism>
<name>A0A9P8C7G0_9HELO</name>
<comment type="caution">
    <text evidence="2">The sequence shown here is derived from an EMBL/GenBank/DDBJ whole genome shotgun (WGS) entry which is preliminary data.</text>
</comment>
<evidence type="ECO:0000313" key="2">
    <source>
        <dbReference type="EMBL" id="KAG9236247.1"/>
    </source>
</evidence>